<dbReference type="Pfam" id="PF17272">
    <property type="entry name" value="DUF5337"/>
    <property type="match status" value="1"/>
</dbReference>
<feature type="transmembrane region" description="Helical" evidence="1">
    <location>
        <begin position="7"/>
        <end position="26"/>
    </location>
</feature>
<name>A0A849L5Z9_9RHOB</name>
<dbReference type="InterPro" id="IPR020308">
    <property type="entry name" value="Uncharacterised_Ynq1"/>
</dbReference>
<reference evidence="2 3" key="1">
    <citation type="submission" date="2020-05" db="EMBL/GenBank/DDBJ databases">
        <title>Gimesia benthica sp. nov., a novel planctomycete isolated from a deep-sea water sample of the Northwest Indian Ocean.</title>
        <authorList>
            <person name="Wang J."/>
            <person name="Ruan C."/>
            <person name="Song L."/>
            <person name="Zhu Y."/>
            <person name="Li A."/>
            <person name="Zheng X."/>
            <person name="Wang L."/>
            <person name="Lu Z."/>
            <person name="Huang Y."/>
            <person name="Du W."/>
            <person name="Zhou Y."/>
            <person name="Huang L."/>
            <person name="Dai X."/>
        </authorList>
    </citation>
    <scope>NUCLEOTIDE SEQUENCE [LARGE SCALE GENOMIC DNA]</scope>
    <source>
        <strain evidence="2 3">YYQ-30</strain>
    </source>
</reference>
<protein>
    <submittedName>
        <fullName evidence="2">DUF5337 domain-containing protein</fullName>
    </submittedName>
</protein>
<comment type="caution">
    <text evidence="2">The sequence shown here is derived from an EMBL/GenBank/DDBJ whole genome shotgun (WGS) entry which is preliminary data.</text>
</comment>
<dbReference type="EMBL" id="JABFBC010000003">
    <property type="protein sequence ID" value="NNU81835.1"/>
    <property type="molecule type" value="Genomic_DNA"/>
</dbReference>
<keyword evidence="1" id="KW-1133">Transmembrane helix</keyword>
<keyword evidence="1" id="KW-0472">Membrane</keyword>
<proteinExistence type="predicted"/>
<feature type="transmembrane region" description="Helical" evidence="1">
    <location>
        <begin position="32"/>
        <end position="56"/>
    </location>
</feature>
<evidence type="ECO:0000313" key="3">
    <source>
        <dbReference type="Proteomes" id="UP000572377"/>
    </source>
</evidence>
<organism evidence="2 3">
    <name type="scientific">Halovulum dunhuangense</name>
    <dbReference type="NCBI Taxonomy" id="1505036"/>
    <lineage>
        <taxon>Bacteria</taxon>
        <taxon>Pseudomonadati</taxon>
        <taxon>Pseudomonadota</taxon>
        <taxon>Alphaproteobacteria</taxon>
        <taxon>Rhodobacterales</taxon>
        <taxon>Paracoccaceae</taxon>
        <taxon>Halovulum</taxon>
    </lineage>
</organism>
<keyword evidence="3" id="KW-1185">Reference proteome</keyword>
<gene>
    <name evidence="2" type="ORF">HMH01_15465</name>
</gene>
<keyword evidence="1" id="KW-0812">Transmembrane</keyword>
<evidence type="ECO:0000256" key="1">
    <source>
        <dbReference type="SAM" id="Phobius"/>
    </source>
</evidence>
<sequence length="67" mass="7375">MVRRQVRLGLIVTIGAFVAWMVLQFLGGQLGLPARFVFLLDLACIAALVFALLVLFKAWRASQNDGV</sequence>
<accession>A0A849L5Z9</accession>
<evidence type="ECO:0000313" key="2">
    <source>
        <dbReference type="EMBL" id="NNU81835.1"/>
    </source>
</evidence>
<dbReference type="AlphaFoldDB" id="A0A849L5Z9"/>
<dbReference type="Proteomes" id="UP000572377">
    <property type="component" value="Unassembled WGS sequence"/>
</dbReference>